<feature type="compositionally biased region" description="Low complexity" evidence="5">
    <location>
        <begin position="515"/>
        <end position="525"/>
    </location>
</feature>
<feature type="compositionally biased region" description="Low complexity" evidence="5">
    <location>
        <begin position="26"/>
        <end position="37"/>
    </location>
</feature>
<dbReference type="EMBL" id="KB469311">
    <property type="protein sequence ID" value="EPQ51378.1"/>
    <property type="molecule type" value="Genomic_DNA"/>
</dbReference>
<accession>S7PV38</accession>
<feature type="region of interest" description="Disordered" evidence="5">
    <location>
        <begin position="378"/>
        <end position="411"/>
    </location>
</feature>
<comment type="subcellular location">
    <subcellularLocation>
        <location evidence="1">Membrane</location>
        <topology evidence="1">Single-pass membrane protein</topology>
    </subcellularLocation>
</comment>
<protein>
    <recommendedName>
        <fullName evidence="9">REJ domain-containing protein</fullName>
    </recommendedName>
</protein>
<reference evidence="7 8" key="1">
    <citation type="journal article" date="2012" name="Science">
        <title>The Paleozoic origin of enzymatic lignin decomposition reconstructed from 31 fungal genomes.</title>
        <authorList>
            <person name="Floudas D."/>
            <person name="Binder M."/>
            <person name="Riley R."/>
            <person name="Barry K."/>
            <person name="Blanchette R.A."/>
            <person name="Henrissat B."/>
            <person name="Martinez A.T."/>
            <person name="Otillar R."/>
            <person name="Spatafora J.W."/>
            <person name="Yadav J.S."/>
            <person name="Aerts A."/>
            <person name="Benoit I."/>
            <person name="Boyd A."/>
            <person name="Carlson A."/>
            <person name="Copeland A."/>
            <person name="Coutinho P.M."/>
            <person name="de Vries R.P."/>
            <person name="Ferreira P."/>
            <person name="Findley K."/>
            <person name="Foster B."/>
            <person name="Gaskell J."/>
            <person name="Glotzer D."/>
            <person name="Gorecki P."/>
            <person name="Heitman J."/>
            <person name="Hesse C."/>
            <person name="Hori C."/>
            <person name="Igarashi K."/>
            <person name="Jurgens J.A."/>
            <person name="Kallen N."/>
            <person name="Kersten P."/>
            <person name="Kohler A."/>
            <person name="Kuees U."/>
            <person name="Kumar T.K.A."/>
            <person name="Kuo A."/>
            <person name="LaButti K."/>
            <person name="Larrondo L.F."/>
            <person name="Lindquist E."/>
            <person name="Ling A."/>
            <person name="Lombard V."/>
            <person name="Lucas S."/>
            <person name="Lundell T."/>
            <person name="Martin R."/>
            <person name="McLaughlin D.J."/>
            <person name="Morgenstern I."/>
            <person name="Morin E."/>
            <person name="Murat C."/>
            <person name="Nagy L.G."/>
            <person name="Nolan M."/>
            <person name="Ohm R.A."/>
            <person name="Patyshakuliyeva A."/>
            <person name="Rokas A."/>
            <person name="Ruiz-Duenas F.J."/>
            <person name="Sabat G."/>
            <person name="Salamov A."/>
            <person name="Samejima M."/>
            <person name="Schmutz J."/>
            <person name="Slot J.C."/>
            <person name="St John F."/>
            <person name="Stenlid J."/>
            <person name="Sun H."/>
            <person name="Sun S."/>
            <person name="Syed K."/>
            <person name="Tsang A."/>
            <person name="Wiebenga A."/>
            <person name="Young D."/>
            <person name="Pisabarro A."/>
            <person name="Eastwood D.C."/>
            <person name="Martin F."/>
            <person name="Cullen D."/>
            <person name="Grigoriev I.V."/>
            <person name="Hibbett D.S."/>
        </authorList>
    </citation>
    <scope>NUCLEOTIDE SEQUENCE [LARGE SCALE GENOMIC DNA]</scope>
    <source>
        <strain evidence="7 8">ATCC 11539</strain>
    </source>
</reference>
<keyword evidence="2 6" id="KW-0812">Transmembrane</keyword>
<dbReference type="GO" id="GO:0016020">
    <property type="term" value="C:membrane"/>
    <property type="evidence" value="ECO:0007669"/>
    <property type="project" value="UniProtKB-SubCell"/>
</dbReference>
<feature type="compositionally biased region" description="Low complexity" evidence="5">
    <location>
        <begin position="138"/>
        <end position="160"/>
    </location>
</feature>
<evidence type="ECO:0000256" key="4">
    <source>
        <dbReference type="ARBA" id="ARBA00023136"/>
    </source>
</evidence>
<feature type="compositionally biased region" description="Basic and acidic residues" evidence="5">
    <location>
        <begin position="501"/>
        <end position="514"/>
    </location>
</feature>
<dbReference type="RefSeq" id="XP_007870341.1">
    <property type="nucleotide sequence ID" value="XM_007872150.1"/>
</dbReference>
<dbReference type="Proteomes" id="UP000030669">
    <property type="component" value="Unassembled WGS sequence"/>
</dbReference>
<keyword evidence="8" id="KW-1185">Reference proteome</keyword>
<name>S7PV38_GLOTA</name>
<feature type="compositionally biased region" description="Low complexity" evidence="5">
    <location>
        <begin position="113"/>
        <end position="125"/>
    </location>
</feature>
<feature type="region of interest" description="Disordered" evidence="5">
    <location>
        <begin position="441"/>
        <end position="635"/>
    </location>
</feature>
<feature type="compositionally biased region" description="Polar residues" evidence="5">
    <location>
        <begin position="239"/>
        <end position="250"/>
    </location>
</feature>
<feature type="compositionally biased region" description="Polar residues" evidence="5">
    <location>
        <begin position="162"/>
        <end position="179"/>
    </location>
</feature>
<dbReference type="HOGENOM" id="CLU_366026_0_0_1"/>
<proteinExistence type="predicted"/>
<organism evidence="7 8">
    <name type="scientific">Gloeophyllum trabeum (strain ATCC 11539 / FP-39264 / Madison 617)</name>
    <name type="common">Brown rot fungus</name>
    <dbReference type="NCBI Taxonomy" id="670483"/>
    <lineage>
        <taxon>Eukaryota</taxon>
        <taxon>Fungi</taxon>
        <taxon>Dikarya</taxon>
        <taxon>Basidiomycota</taxon>
        <taxon>Agaricomycotina</taxon>
        <taxon>Agaricomycetes</taxon>
        <taxon>Gloeophyllales</taxon>
        <taxon>Gloeophyllaceae</taxon>
        <taxon>Gloeophyllum</taxon>
    </lineage>
</organism>
<evidence type="ECO:0000313" key="7">
    <source>
        <dbReference type="EMBL" id="EPQ51378.1"/>
    </source>
</evidence>
<keyword evidence="4 6" id="KW-0472">Membrane</keyword>
<feature type="region of interest" description="Disordered" evidence="5">
    <location>
        <begin position="654"/>
        <end position="679"/>
    </location>
</feature>
<evidence type="ECO:0000256" key="3">
    <source>
        <dbReference type="ARBA" id="ARBA00022989"/>
    </source>
</evidence>
<feature type="compositionally biased region" description="Polar residues" evidence="5">
    <location>
        <begin position="471"/>
        <end position="482"/>
    </location>
</feature>
<keyword evidence="3 6" id="KW-1133">Transmembrane helix</keyword>
<gene>
    <name evidence="7" type="ORF">GLOTRDRAFT_123258</name>
</gene>
<evidence type="ECO:0000256" key="5">
    <source>
        <dbReference type="SAM" id="MobiDB-lite"/>
    </source>
</evidence>
<dbReference type="KEGG" id="gtr:GLOTRDRAFT_123258"/>
<feature type="compositionally biased region" description="Polar residues" evidence="5">
    <location>
        <begin position="529"/>
        <end position="545"/>
    </location>
</feature>
<dbReference type="OMA" id="WISEPPG"/>
<evidence type="ECO:0000313" key="8">
    <source>
        <dbReference type="Proteomes" id="UP000030669"/>
    </source>
</evidence>
<feature type="compositionally biased region" description="Polar residues" evidence="5">
    <location>
        <begin position="656"/>
        <end position="671"/>
    </location>
</feature>
<feature type="region of interest" description="Disordered" evidence="5">
    <location>
        <begin position="702"/>
        <end position="748"/>
    </location>
</feature>
<feature type="region of interest" description="Disordered" evidence="5">
    <location>
        <begin position="1"/>
        <end position="256"/>
    </location>
</feature>
<dbReference type="InterPro" id="IPR051694">
    <property type="entry name" value="Immunoregulatory_rcpt-like"/>
</dbReference>
<dbReference type="AlphaFoldDB" id="S7PV38"/>
<sequence>MSPAPGPNDSGASASMTAPASDTHRPSQSSSASQAPANVAGDLPSGDDSTSVSTHTYTATATATDTQTATATATATASATKTATVTSSATTSAAPPPPMNVGGTPPDDEDNDGTTSTSTSDTSSSQATHHPHSHSDSADASGAAGTVTSSSSQSSKAPHSSPTPANHQSHPFLPSSNSDTDSDPAPGSEQGQSSPGTSSPQPAGNNRVLGPQSTASNPTSSGRPAGNSEQAEKEDSEVVVNQSGQGSDESSPGPVKANAHLAVTQGPAAPSSPPEPASTITYAHSKLTTATSTFTTTLRSTEAHGHVVESTSTGTSTYTFAVPDLTSTSSPSSGHKPDLGAIIGGVIGGVVAFVLFLVLVCLVRRKRRGVVLDSRFTGRKSGDSIKARPSEDDGEGEAGDAEKGAGGRWGYGTIARASESSDFHMEGNDADFTDTDASLSFNPFWDPSEPPSARTSVASPVPNGSVRSKESPGNAQANSGSVRSRESPWNGHGPASSSVRVVEDGESRSFRSAEAEGASSVGAVENDSLRSGSGASRAVRNQISWYSDCGHERTSSRGSGGARVSRYSPAHRSRLSQTQVWGEENGEVEGGGVGEVPRPESLVSMCSSTGGESAVSREDSVSPSPPQFAPFTTPSPELVFRLPNIHIRIGDDADQRSSIASVDSGTTSSGSIRFEQPEHAEVLDAPPAETRSLHGNEVHVPKRIGLAPGSPSAASFGGRSVVSVGSRSVMSEGEMSLTGSWRGPNLENLVNHARRQTQQGKS</sequence>
<feature type="compositionally biased region" description="Low complexity" evidence="5">
    <location>
        <begin position="49"/>
        <end position="93"/>
    </location>
</feature>
<dbReference type="GeneID" id="19300939"/>
<feature type="transmembrane region" description="Helical" evidence="6">
    <location>
        <begin position="339"/>
        <end position="363"/>
    </location>
</feature>
<evidence type="ECO:0000256" key="1">
    <source>
        <dbReference type="ARBA" id="ARBA00004167"/>
    </source>
</evidence>
<feature type="compositionally biased region" description="Polar residues" evidence="5">
    <location>
        <begin position="211"/>
        <end position="222"/>
    </location>
</feature>
<evidence type="ECO:0000256" key="6">
    <source>
        <dbReference type="SAM" id="Phobius"/>
    </source>
</evidence>
<evidence type="ECO:0008006" key="9">
    <source>
        <dbReference type="Google" id="ProtNLM"/>
    </source>
</evidence>
<dbReference type="GO" id="GO:0071944">
    <property type="term" value="C:cell periphery"/>
    <property type="evidence" value="ECO:0007669"/>
    <property type="project" value="UniProtKB-ARBA"/>
</dbReference>
<dbReference type="OrthoDB" id="10680336at2759"/>
<feature type="compositionally biased region" description="Low complexity" evidence="5">
    <location>
        <begin position="712"/>
        <end position="734"/>
    </location>
</feature>
<evidence type="ECO:0000256" key="2">
    <source>
        <dbReference type="ARBA" id="ARBA00022692"/>
    </source>
</evidence>
<feature type="compositionally biased region" description="Basic and acidic residues" evidence="5">
    <location>
        <begin position="380"/>
        <end position="391"/>
    </location>
</feature>
<feature type="compositionally biased region" description="Polar residues" evidence="5">
    <location>
        <begin position="10"/>
        <end position="20"/>
    </location>
</feature>
<dbReference type="PANTHER" id="PTHR15549">
    <property type="entry name" value="PAIRED IMMUNOGLOBULIN-LIKE TYPE 2 RECEPTOR"/>
    <property type="match status" value="1"/>
</dbReference>
<feature type="compositionally biased region" description="Low complexity" evidence="5">
    <location>
        <begin position="184"/>
        <end position="204"/>
    </location>
</feature>